<name>A0A367K7D8_RHIST</name>
<evidence type="ECO:0000256" key="17">
    <source>
        <dbReference type="ARBA" id="ARBA00023014"/>
    </source>
</evidence>
<dbReference type="GO" id="GO:0005634">
    <property type="term" value="C:nucleus"/>
    <property type="evidence" value="ECO:0007669"/>
    <property type="project" value="UniProtKB-SubCell"/>
</dbReference>
<dbReference type="InterPro" id="IPR027417">
    <property type="entry name" value="P-loop_NTPase"/>
</dbReference>
<dbReference type="InterPro" id="IPR047187">
    <property type="entry name" value="SF1_C_Upf1"/>
</dbReference>
<dbReference type="GO" id="GO:0006260">
    <property type="term" value="P:DNA replication"/>
    <property type="evidence" value="ECO:0007669"/>
    <property type="project" value="UniProtKB-KW"/>
</dbReference>
<evidence type="ECO:0000256" key="7">
    <source>
        <dbReference type="ARBA" id="ARBA00022705"/>
    </source>
</evidence>
<evidence type="ECO:0000256" key="11">
    <source>
        <dbReference type="ARBA" id="ARBA00022759"/>
    </source>
</evidence>
<keyword evidence="17" id="KW-0411">Iron-sulfur</keyword>
<dbReference type="Gene3D" id="3.40.50.300">
    <property type="entry name" value="P-loop containing nucleotide triphosphate hydrolases"/>
    <property type="match status" value="2"/>
</dbReference>
<dbReference type="PANTHER" id="PTHR43788">
    <property type="entry name" value="DNA2/NAM7 HELICASE FAMILY MEMBER"/>
    <property type="match status" value="1"/>
</dbReference>
<keyword evidence="11" id="KW-0255">Endonuclease</keyword>
<keyword evidence="16" id="KW-0408">Iron</keyword>
<comment type="caution">
    <text evidence="27">The sequence shown here is derived from an EMBL/GenBank/DDBJ whole genome shotgun (WGS) entry which is preliminary data.</text>
</comment>
<evidence type="ECO:0000256" key="23">
    <source>
        <dbReference type="SAM" id="MobiDB-lite"/>
    </source>
</evidence>
<dbReference type="AlphaFoldDB" id="A0A367K7D8"/>
<evidence type="ECO:0000256" key="8">
    <source>
        <dbReference type="ARBA" id="ARBA00022722"/>
    </source>
</evidence>
<feature type="region of interest" description="Disordered" evidence="23">
    <location>
        <begin position="70"/>
        <end position="92"/>
    </location>
</feature>
<dbReference type="InterPro" id="IPR050534">
    <property type="entry name" value="Coronavir_polyprotein_1ab"/>
</dbReference>
<evidence type="ECO:0000256" key="20">
    <source>
        <dbReference type="ARBA" id="ARBA00023242"/>
    </source>
</evidence>
<dbReference type="SUPFAM" id="SSF52540">
    <property type="entry name" value="P-loop containing nucleoside triphosphate hydrolases"/>
    <property type="match status" value="1"/>
</dbReference>
<evidence type="ECO:0000256" key="22">
    <source>
        <dbReference type="ARBA" id="ARBA00047995"/>
    </source>
</evidence>
<evidence type="ECO:0000256" key="3">
    <source>
        <dbReference type="ARBA" id="ARBA00007913"/>
    </source>
</evidence>
<comment type="catalytic activity">
    <reaction evidence="22">
        <text>ATP + H2O = ADP + phosphate + H(+)</text>
        <dbReference type="Rhea" id="RHEA:13065"/>
        <dbReference type="ChEBI" id="CHEBI:15377"/>
        <dbReference type="ChEBI" id="CHEBI:15378"/>
        <dbReference type="ChEBI" id="CHEBI:30616"/>
        <dbReference type="ChEBI" id="CHEBI:43474"/>
        <dbReference type="ChEBI" id="CHEBI:456216"/>
        <dbReference type="EC" id="3.6.4.12"/>
    </reaction>
</comment>
<protein>
    <recommendedName>
        <fullName evidence="5">DNA replication ATP-dependent helicase/nuclease DNA2</fullName>
        <ecNumber evidence="4">3.6.4.12</ecNumber>
    </recommendedName>
</protein>
<evidence type="ECO:0000256" key="4">
    <source>
        <dbReference type="ARBA" id="ARBA00012551"/>
    </source>
</evidence>
<dbReference type="GO" id="GO:0043139">
    <property type="term" value="F:5'-3' DNA helicase activity"/>
    <property type="evidence" value="ECO:0007669"/>
    <property type="project" value="TreeGrafter"/>
</dbReference>
<dbReference type="GO" id="GO:0004519">
    <property type="term" value="F:endonuclease activity"/>
    <property type="evidence" value="ECO:0007669"/>
    <property type="project" value="UniProtKB-KW"/>
</dbReference>
<dbReference type="Pfam" id="PF08696">
    <property type="entry name" value="Dna2"/>
    <property type="match status" value="1"/>
</dbReference>
<evidence type="ECO:0000313" key="27">
    <source>
        <dbReference type="EMBL" id="RCH98087.1"/>
    </source>
</evidence>
<comment type="cofactor">
    <cofactor evidence="1">
        <name>[4Fe-4S] cluster</name>
        <dbReference type="ChEBI" id="CHEBI:49883"/>
    </cofactor>
</comment>
<evidence type="ECO:0000256" key="1">
    <source>
        <dbReference type="ARBA" id="ARBA00001966"/>
    </source>
</evidence>
<dbReference type="GO" id="GO:0016887">
    <property type="term" value="F:ATP hydrolysis activity"/>
    <property type="evidence" value="ECO:0007669"/>
    <property type="project" value="RHEA"/>
</dbReference>
<feature type="domain" description="DNA replication factor Dna2 N-terminal" evidence="24">
    <location>
        <begin position="130"/>
        <end position="333"/>
    </location>
</feature>
<dbReference type="EC" id="3.6.4.12" evidence="4"/>
<dbReference type="CDD" id="cd18808">
    <property type="entry name" value="SF1_C_Upf1"/>
    <property type="match status" value="1"/>
</dbReference>
<dbReference type="GO" id="GO:0003677">
    <property type="term" value="F:DNA binding"/>
    <property type="evidence" value="ECO:0007669"/>
    <property type="project" value="UniProtKB-KW"/>
</dbReference>
<keyword evidence="15" id="KW-0067">ATP-binding</keyword>
<dbReference type="InterPro" id="IPR041679">
    <property type="entry name" value="DNA2/NAM7-like_C"/>
</dbReference>
<keyword evidence="21" id="KW-0511">Multifunctional enzyme</keyword>
<feature type="domain" description="DNA2/NAM7 helicase helicase" evidence="25">
    <location>
        <begin position="781"/>
        <end position="848"/>
    </location>
</feature>
<keyword evidence="14" id="KW-0347">Helicase</keyword>
<dbReference type="OrthoDB" id="6513042at2759"/>
<feature type="compositionally biased region" description="Polar residues" evidence="23">
    <location>
        <begin position="1115"/>
        <end position="1131"/>
    </location>
</feature>
<evidence type="ECO:0000256" key="19">
    <source>
        <dbReference type="ARBA" id="ARBA00023204"/>
    </source>
</evidence>
<comment type="similarity">
    <text evidence="3">Belongs to the DNA2/NAM7 helicase family.</text>
</comment>
<accession>A0A367K7D8</accession>
<dbReference type="CDD" id="cd18041">
    <property type="entry name" value="DEXXQc_DNA2"/>
    <property type="match status" value="1"/>
</dbReference>
<dbReference type="GO" id="GO:0006281">
    <property type="term" value="P:DNA repair"/>
    <property type="evidence" value="ECO:0007669"/>
    <property type="project" value="UniProtKB-KW"/>
</dbReference>
<keyword evidence="13" id="KW-0378">Hydrolase</keyword>
<dbReference type="EMBL" id="PJQM01002108">
    <property type="protein sequence ID" value="RCH98087.1"/>
    <property type="molecule type" value="Genomic_DNA"/>
</dbReference>
<evidence type="ECO:0000256" key="21">
    <source>
        <dbReference type="ARBA" id="ARBA00023268"/>
    </source>
</evidence>
<reference evidence="27 28" key="1">
    <citation type="journal article" date="2018" name="G3 (Bethesda)">
        <title>Phylogenetic and Phylogenomic Definition of Rhizopus Species.</title>
        <authorList>
            <person name="Gryganskyi A.P."/>
            <person name="Golan J."/>
            <person name="Dolatabadi S."/>
            <person name="Mondo S."/>
            <person name="Robb S."/>
            <person name="Idnurm A."/>
            <person name="Muszewska A."/>
            <person name="Steczkiewicz K."/>
            <person name="Masonjones S."/>
            <person name="Liao H.L."/>
            <person name="Gajdeczka M.T."/>
            <person name="Anike F."/>
            <person name="Vuek A."/>
            <person name="Anishchenko I.M."/>
            <person name="Voigt K."/>
            <person name="de Hoog G.S."/>
            <person name="Smith M.E."/>
            <person name="Heitman J."/>
            <person name="Vilgalys R."/>
            <person name="Stajich J.E."/>
        </authorList>
    </citation>
    <scope>NUCLEOTIDE SEQUENCE [LARGE SCALE GENOMIC DNA]</scope>
    <source>
        <strain evidence="27 28">LSU 92-RS-03</strain>
    </source>
</reference>
<evidence type="ECO:0000256" key="13">
    <source>
        <dbReference type="ARBA" id="ARBA00022801"/>
    </source>
</evidence>
<evidence type="ECO:0000256" key="5">
    <source>
        <dbReference type="ARBA" id="ARBA00021516"/>
    </source>
</evidence>
<dbReference type="FunFam" id="3.40.50.300:FF:000789">
    <property type="entry name" value="DNA replication ATP-dependent helicase/nuclease DNA2"/>
    <property type="match status" value="1"/>
</dbReference>
<dbReference type="GO" id="GO:0051539">
    <property type="term" value="F:4 iron, 4 sulfur cluster binding"/>
    <property type="evidence" value="ECO:0007669"/>
    <property type="project" value="UniProtKB-KW"/>
</dbReference>
<dbReference type="PANTHER" id="PTHR43788:SF8">
    <property type="entry name" value="DNA-BINDING PROTEIN SMUBP-2"/>
    <property type="match status" value="1"/>
</dbReference>
<organism evidence="27 28">
    <name type="scientific">Rhizopus stolonifer</name>
    <name type="common">Rhizopus nigricans</name>
    <dbReference type="NCBI Taxonomy" id="4846"/>
    <lineage>
        <taxon>Eukaryota</taxon>
        <taxon>Fungi</taxon>
        <taxon>Fungi incertae sedis</taxon>
        <taxon>Mucoromycota</taxon>
        <taxon>Mucoromycotina</taxon>
        <taxon>Mucoromycetes</taxon>
        <taxon>Mucorales</taxon>
        <taxon>Mucorineae</taxon>
        <taxon>Rhizopodaceae</taxon>
        <taxon>Rhizopus</taxon>
    </lineage>
</organism>
<proteinExistence type="inferred from homology"/>
<dbReference type="InterPro" id="IPR011604">
    <property type="entry name" value="PDDEXK-like_dom_sf"/>
</dbReference>
<feature type="region of interest" description="Disordered" evidence="23">
    <location>
        <begin position="1111"/>
        <end position="1131"/>
    </location>
</feature>
<keyword evidence="7" id="KW-0235">DNA replication</keyword>
<evidence type="ECO:0000256" key="15">
    <source>
        <dbReference type="ARBA" id="ARBA00022840"/>
    </source>
</evidence>
<dbReference type="GO" id="GO:0017116">
    <property type="term" value="F:single-stranded DNA helicase activity"/>
    <property type="evidence" value="ECO:0007669"/>
    <property type="project" value="InterPro"/>
</dbReference>
<evidence type="ECO:0000256" key="12">
    <source>
        <dbReference type="ARBA" id="ARBA00022763"/>
    </source>
</evidence>
<evidence type="ECO:0000313" key="28">
    <source>
        <dbReference type="Proteomes" id="UP000253551"/>
    </source>
</evidence>
<dbReference type="InterPro" id="IPR014808">
    <property type="entry name" value="DNA_replication_fac_Dna2_N"/>
</dbReference>
<keyword evidence="20" id="KW-0539">Nucleus</keyword>
<sequence length="1131" mass="127490">MTIPIEAEATCENNTVHIHKRIKTVEQDNDDDDDMFDDDIDIEEIDLSAIMASRKPLNRSLSDSFDRIPVDPNDILNTTENSPKPPANSQEKRKKFTRYLVINMTSGSYSVKDEHYSEKVLTLMQEEMDHAITARLRQEWEQTIVVIGDVVHIPHTDTLHDIVIDNQKNFIVVHPDKLISCTAVADSFACLRKSVLQMKIKGASEYSEALIYGNIIHAVLQGALQTGDFSIKAIQQGIENTIMNSLEALYAIDQDHETALSTLSGYADSIHQFGTLYVNEHPKPNAQVSRDMGADVAREMGCTSVAICKVLDIEEHLWSPTYGLKGMVDASVQLKLSPSNKVLTVPFELKTGKASRFLTNRAQTLLYTLLMSDRYDVDIRAGVLYYSKTNSLYLVPALQNDLRSLIMARNYLAVADRKESIPPMIKNMHTCQYCYLNHACTIYHKSIEMGTGNTSELYKLFDDMTDHMGDSTTEFVRHWWKLLDQEEVDIDYVRKDIWSQPAEIREMLGRCLSNMRLNLAASDIDPQFSRWKYCFTRDQALVCNISVGDPVVVSSMDGHINLAMGFVTRINLNEILLSLNEPLRNPPQTGLDFDPDNHQNFNTFIGVRDNVARFYARSSTRYRIDKDEMSTGMALLRNNLIMLVAKAAENEAKCQRLRELIIDLKKPEFKTAAPSMPPLPNMNPDQRNALKRVLQAKDYTLILGMPGTGKTTTTAEIIYQLVKQNKSVLVSAYTHTALDNVLIKVREHGVDILRLGSLDKVMPAMRDCVPSSNSTVTSVSAMHKYYESKKVVGVTCLGIGDVMLQKRKFDYCIIDEASQITLPTCIGPLRYANTFVLVGDLYQLPPIIRNREAHEGGLNKSLFATLAEARPESICYLEYQYRMCKEIMDVSNLLIYDGKLRCGNNAVASRKLVIPQFRQGLDAMHGGIVCKGLSDCWLEHVLDPSRKVVFVDMDALDAQENRPFGSFVQNDTEALLVQQAAETLLNCGIDQEQLAIISVYRSQLRLISHMLKTRTKIEISTIDKYQGRDKECVILSLVRNNTQGNAGDLLRDWRRLNVAITRAKSKLILFGSSSTLKASALYSSLIGSFEKKGWVYTIPHGSESMHTIVKEEETQSSLNKKTHKTFSPATR</sequence>
<evidence type="ECO:0000256" key="14">
    <source>
        <dbReference type="ARBA" id="ARBA00022806"/>
    </source>
</evidence>
<feature type="non-terminal residue" evidence="27">
    <location>
        <position position="1131"/>
    </location>
</feature>
<evidence type="ECO:0000259" key="25">
    <source>
        <dbReference type="Pfam" id="PF13086"/>
    </source>
</evidence>
<dbReference type="InterPro" id="IPR041677">
    <property type="entry name" value="DNA2/NAM7_AAA_11"/>
</dbReference>
<keyword evidence="28" id="KW-1185">Reference proteome</keyword>
<keyword evidence="19" id="KW-0234">DNA repair</keyword>
<feature type="domain" description="DNA2/NAM7 helicase helicase" evidence="25">
    <location>
        <begin position="682"/>
        <end position="766"/>
    </location>
</feature>
<evidence type="ECO:0000256" key="9">
    <source>
        <dbReference type="ARBA" id="ARBA00022723"/>
    </source>
</evidence>
<dbReference type="STRING" id="4846.A0A367K7D8"/>
<comment type="subcellular location">
    <subcellularLocation>
        <location evidence="2">Nucleus</location>
    </subcellularLocation>
</comment>
<dbReference type="GO" id="GO:0046872">
    <property type="term" value="F:metal ion binding"/>
    <property type="evidence" value="ECO:0007669"/>
    <property type="project" value="UniProtKB-KW"/>
</dbReference>
<keyword evidence="18" id="KW-0238">DNA-binding</keyword>
<keyword evidence="6" id="KW-0004">4Fe-4S</keyword>
<dbReference type="CDD" id="cd22318">
    <property type="entry name" value="DNA2_N-like"/>
    <property type="match status" value="1"/>
</dbReference>
<keyword evidence="10" id="KW-0547">Nucleotide-binding</keyword>
<evidence type="ECO:0000256" key="6">
    <source>
        <dbReference type="ARBA" id="ARBA00022485"/>
    </source>
</evidence>
<evidence type="ECO:0000256" key="18">
    <source>
        <dbReference type="ARBA" id="ARBA00023125"/>
    </source>
</evidence>
<evidence type="ECO:0000256" key="16">
    <source>
        <dbReference type="ARBA" id="ARBA00023004"/>
    </source>
</evidence>
<gene>
    <name evidence="27" type="primary">DNA2_2</name>
    <name evidence="27" type="ORF">CU098_003754</name>
</gene>
<evidence type="ECO:0000256" key="2">
    <source>
        <dbReference type="ARBA" id="ARBA00004123"/>
    </source>
</evidence>
<feature type="domain" description="DNA2/NAM7 helicase-like C-terminal" evidence="26">
    <location>
        <begin position="858"/>
        <end position="1073"/>
    </location>
</feature>
<dbReference type="GO" id="GO:0005524">
    <property type="term" value="F:ATP binding"/>
    <property type="evidence" value="ECO:0007669"/>
    <property type="project" value="UniProtKB-KW"/>
</dbReference>
<keyword evidence="8" id="KW-0540">Nuclease</keyword>
<dbReference type="Gene3D" id="3.90.320.10">
    <property type="match status" value="1"/>
</dbReference>
<dbReference type="FunFam" id="3.40.50.300:FF:001170">
    <property type="entry name" value="DNA replication helicase Dna2"/>
    <property type="match status" value="1"/>
</dbReference>
<dbReference type="Proteomes" id="UP000253551">
    <property type="component" value="Unassembled WGS sequence"/>
</dbReference>
<evidence type="ECO:0000259" key="24">
    <source>
        <dbReference type="Pfam" id="PF08696"/>
    </source>
</evidence>
<dbReference type="Pfam" id="PF13087">
    <property type="entry name" value="AAA_12"/>
    <property type="match status" value="1"/>
</dbReference>
<dbReference type="InterPro" id="IPR026851">
    <property type="entry name" value="Dna2/JHS1_DEXXQ-box"/>
</dbReference>
<dbReference type="Pfam" id="PF13086">
    <property type="entry name" value="AAA_11"/>
    <property type="match status" value="2"/>
</dbReference>
<evidence type="ECO:0000259" key="26">
    <source>
        <dbReference type="Pfam" id="PF13087"/>
    </source>
</evidence>
<keyword evidence="12" id="KW-0227">DNA damage</keyword>
<keyword evidence="9" id="KW-0479">Metal-binding</keyword>
<evidence type="ECO:0000256" key="10">
    <source>
        <dbReference type="ARBA" id="ARBA00022741"/>
    </source>
</evidence>